<dbReference type="RefSeq" id="WP_076483049.1">
    <property type="nucleotide sequence ID" value="NZ_FTOG01000001.1"/>
</dbReference>
<protein>
    <submittedName>
        <fullName evidence="3">CHAT domain-containing protein</fullName>
    </submittedName>
</protein>
<feature type="chain" id="PRO_5013224301" evidence="1">
    <location>
        <begin position="27"/>
        <end position="2265"/>
    </location>
</feature>
<feature type="signal peptide" evidence="1">
    <location>
        <begin position="1"/>
        <end position="26"/>
    </location>
</feature>
<dbReference type="OrthoDB" id="9787760at2"/>
<dbReference type="SUPFAM" id="SSF48452">
    <property type="entry name" value="TPR-like"/>
    <property type="match status" value="2"/>
</dbReference>
<accession>A0A1N7IWD2</accession>
<gene>
    <name evidence="3" type="ORF">SAMN05421580_10161</name>
</gene>
<keyword evidence="1" id="KW-0732">Signal</keyword>
<dbReference type="SUPFAM" id="SSF50952">
    <property type="entry name" value="Soluble quinoprotein glucose dehydrogenase"/>
    <property type="match status" value="1"/>
</dbReference>
<evidence type="ECO:0000259" key="2">
    <source>
        <dbReference type="Pfam" id="PF12770"/>
    </source>
</evidence>
<dbReference type="Gene3D" id="1.25.40.10">
    <property type="entry name" value="Tetratricopeptide repeat domain"/>
    <property type="match status" value="2"/>
</dbReference>
<dbReference type="EMBL" id="FTOG01000001">
    <property type="protein sequence ID" value="SIS41354.1"/>
    <property type="molecule type" value="Genomic_DNA"/>
</dbReference>
<dbReference type="InterPro" id="IPR011041">
    <property type="entry name" value="Quinoprot_gluc/sorb_DH_b-prop"/>
</dbReference>
<sequence length="2265" mass="242664">MPRFLPALLAALCLTPLTLTAQTAFAPDPTGAVSAEGVYAPKPIADLAPAFQGAVAKEDDPRIGVWIALRTAGDLDGLIGATEADLRSAAPHPSASHVWAWAQWAKGALGPTALPRPPADLAATLTLAAQAFQAVQMGRDDLLAGLAEATLARPRADYWADYEIAYAACGVGLRAECLAVAERLVETFPADFGAAFLLGGTFIKEPAPVIDWLDAHPGADQAPGGALIRALLARPDTTAAEMRDLSALWLAAAPNDPNALRRLGAQQGSFWRHEAALEDYRREEAAYPFRDATARVARALAALGRFEEARQTAEAAARASQPEAAQAAWAGLIALRGFDKAGALGEARAAGLAALEAAPDLRPLLVAFGEMLTGEGFPGEAVPLLTKAVAQDPRDSAAVAALMQALDTDGRPQDALEALKAHRAAGGLPSDAAFNTARKILAAQGDRAGLDALLVQSRAVLPHAVWLHGNFAYDLSQQDRAEEAFETIRDAVLRDPFSDWRLARLVDYAAKADRMAEAADLLEAVVARYPDMAEAWAQLGRATKQDLSIWERARAAAPRAAFPEVRGAKALAKAAPDDWQGVIGSLDAGLARLEAAGAEAPELAAVLEERAGQVDDAVYAGRMFEPARIEQALADLDRARALGLGEDRFWKLRYFLLGRVGPSQALTLAALENQRTHPDDEGAVGNLYKGDVQQNLGGGALAFVAHHAYVERRPRDAKRLSSFAHRHNKWGGSPVVALAYLERAKRWDPEASVKVETDHAYKTLGAYKRHYAEQYDKGVSVSESDLYISWFESARADTRKPQPTIRQLDLSAMRVSMIQPDGTEWEAEYHPVIGRLTRFKVGRVEGGIDYNAEGNVERMFLGDRVETRLIYAPRDPESPVSPIIRMESKGNPALSFDYNAAGKPTRIEVEGMGRLLVSYDAAGDIADTQAQAPDGSEGGQAITAAVLRAFSGFQEVLGNLRDIQRGDFSGLQVDDPELSAMQTRLEEANEDETVSMLAYRRLEMELAQMLLARLGDLPAHAQRAESLLSNIYFSARYAEDEEDTTPEDAAALQVLGLEAVSRWRTLAALIRPEGLPEDRWSEWEDMRDWAMAVAPLSPEATGAQARFGAELAQGGLRLLSEAGWLRASALTNPGFWRSYPRAEVFPRALVERGLSLSDLVIRANGDVVVGSDRGLAVFRRGFWEWFGFDRAAGAFSASLEPAKLDPHSAIAALAEDDLGRLWLATRAGLVMLAQDYSAPAQLWKTDDPALPEGPLAALAVNGPRMALGNGAGLVIWDLERLSELERRPEAIETLRPARDGFLALGRVGLSFHGPRGAQLLTDFRVTDALAPEHEDALYLIAGEELLRADWPQTGREDAILAPPGAFAPVAAQETIARTDAPLGLAELTALPARTALTVLTDQGGAVMGRSGFEPFSEPGRDRLTGLLRAVERDGQLWMLTSEGVAAVVRGQARLATEGRVDDLLTFADLGVTFVAGGGSLEVIHHDDLAAGAQFFAPLDAHILRRAPDGALITHSGNRVMRFAPGATAAEELFAASQTVPGDRGQGPLRDILAAKDGSIWAVAGASAFRWQPGGEVTEFSLYAGPADYPVWSDSLHGIYQAPDGRILLVASNNAHLSYRNRALKGGLFEFDGTRFVPSTLNVAGSWFATSLTPQPDGSAILGTNRGFARLAGESWTEFRNADDRSYTALRDAHPALYLGTRGVQLGEDLWLYGSAAGVVARKGETWFYPDRLNWMLPDQDYASYGARVVHALETDPQGRVYIATDAGVTVYDPRGAGPEAFLISQAQSEFAFAAFEQGRMRAVNDVLIDALPPDSEAGKLAANFRKSARAISALEEKLDLAVGEDAARKADLERQILRAKQRDLALLGKLEKENPSLFNMLQLNPMDLRGFARKLPDGVVVAQYLPAGQSLYINLVSREGETLREVKLDPKLLDARARQVAQALAGQARGQMRGFDMDQAPDPAPSAPAAPATPTEALAIAAQAGAIAAGEVLDTETALGWLYDQLLRPIENDIPEGASLVVSPAGALSYLPFAALIREIGPRGPVYAVERFDLAVAPSLYALDTMIGALPSAGFAPLVFGDPDGSLPAAKAEAETVAGLLEAEGMVELRLGEEATYEELQGLAPDAPFVHLATHGKLNPTSPKDSYLLLAGKRHMDLAQIMSLAMPETELVFLSACESGIGADGLEYRTLSHAFVLAGARAVIATLWQVDDAATRKLAESFYAKRLEGAGNAAALSAAQRAMIAAGGDHARPGYWAGLTLFGAP</sequence>
<dbReference type="InterPro" id="IPR011990">
    <property type="entry name" value="TPR-like_helical_dom_sf"/>
</dbReference>
<dbReference type="Proteomes" id="UP000186221">
    <property type="component" value="Unassembled WGS sequence"/>
</dbReference>
<keyword evidence="4" id="KW-1185">Reference proteome</keyword>
<dbReference type="InterPro" id="IPR024983">
    <property type="entry name" value="CHAT_dom"/>
</dbReference>
<evidence type="ECO:0000313" key="4">
    <source>
        <dbReference type="Proteomes" id="UP000186221"/>
    </source>
</evidence>
<evidence type="ECO:0000256" key="1">
    <source>
        <dbReference type="SAM" id="SignalP"/>
    </source>
</evidence>
<organism evidence="3 4">
    <name type="scientific">Rhodobacter aestuarii</name>
    <dbReference type="NCBI Taxonomy" id="453582"/>
    <lineage>
        <taxon>Bacteria</taxon>
        <taxon>Pseudomonadati</taxon>
        <taxon>Pseudomonadota</taxon>
        <taxon>Alphaproteobacteria</taxon>
        <taxon>Rhodobacterales</taxon>
        <taxon>Rhodobacter group</taxon>
        <taxon>Rhodobacter</taxon>
    </lineage>
</organism>
<feature type="domain" description="CHAT" evidence="2">
    <location>
        <begin position="1998"/>
        <end position="2263"/>
    </location>
</feature>
<name>A0A1N7IWD2_9RHOB</name>
<reference evidence="4" key="1">
    <citation type="submission" date="2017-01" db="EMBL/GenBank/DDBJ databases">
        <authorList>
            <person name="Varghese N."/>
            <person name="Submissions S."/>
        </authorList>
    </citation>
    <scope>NUCLEOTIDE SEQUENCE [LARGE SCALE GENOMIC DNA]</scope>
    <source>
        <strain evidence="4">DSM 19945</strain>
    </source>
</reference>
<dbReference type="STRING" id="453582.SAMN05421580_10161"/>
<proteinExistence type="predicted"/>
<dbReference type="Pfam" id="PF12770">
    <property type="entry name" value="CHAT"/>
    <property type="match status" value="1"/>
</dbReference>
<evidence type="ECO:0000313" key="3">
    <source>
        <dbReference type="EMBL" id="SIS41354.1"/>
    </source>
</evidence>